<dbReference type="AlphaFoldDB" id="A0A0G4G1E2"/>
<proteinExistence type="inferred from homology"/>
<sequence>MDAATYRPLPPDVPPAPTVSFGAAERSDGRTNEDVRDIEMQTGPISSAVGSAFFQIGKTKALSAVYGPRQSMRQARTSSSGAVNIDLKFAPFAVPSRTSMAERERYLVGMLSEAFESIILVERYAKSVIDITCIVLEDDGGVLSACFNAISLAAAHAGLEMTDIVTATSLYCMEVPSDTSQNVVYLSDLTAAEEACWLSSGQCTEMHVGIATSGSSICFLHGTGSLLNPTCAEQLLGRAEEICRAIGKEMRACLKAAYAASQNAAPAKTTATE</sequence>
<dbReference type="GO" id="GO:0003723">
    <property type="term" value="F:RNA binding"/>
    <property type="evidence" value="ECO:0007669"/>
    <property type="project" value="TreeGrafter"/>
</dbReference>
<dbReference type="InterPro" id="IPR001247">
    <property type="entry name" value="ExoRNase_PH_dom1"/>
</dbReference>
<gene>
    <name evidence="4" type="ORF">Vbra_6137</name>
</gene>
<accession>A0A0G4G1E2</accession>
<dbReference type="InterPro" id="IPR050080">
    <property type="entry name" value="RNase_PH"/>
</dbReference>
<name>A0A0G4G1E2_VITBC</name>
<organism evidence="4 5">
    <name type="scientific">Vitrella brassicaformis (strain CCMP3155)</name>
    <dbReference type="NCBI Taxonomy" id="1169540"/>
    <lineage>
        <taxon>Eukaryota</taxon>
        <taxon>Sar</taxon>
        <taxon>Alveolata</taxon>
        <taxon>Colpodellida</taxon>
        <taxon>Vitrellaceae</taxon>
        <taxon>Vitrella</taxon>
    </lineage>
</organism>
<dbReference type="PhylomeDB" id="A0A0G4G1E2"/>
<dbReference type="InterPro" id="IPR027408">
    <property type="entry name" value="PNPase/RNase_PH_dom_sf"/>
</dbReference>
<evidence type="ECO:0000313" key="5">
    <source>
        <dbReference type="Proteomes" id="UP000041254"/>
    </source>
</evidence>
<dbReference type="Gene3D" id="3.30.230.70">
    <property type="entry name" value="GHMP Kinase, N-terminal domain"/>
    <property type="match status" value="1"/>
</dbReference>
<evidence type="ECO:0000256" key="2">
    <source>
        <dbReference type="SAM" id="MobiDB-lite"/>
    </source>
</evidence>
<dbReference type="OrthoDB" id="27298at2759"/>
<dbReference type="GO" id="GO:0071051">
    <property type="term" value="P:poly(A)-dependent snoRNA 3'-end processing"/>
    <property type="evidence" value="ECO:0007669"/>
    <property type="project" value="TreeGrafter"/>
</dbReference>
<dbReference type="FunCoup" id="A0A0G4G1E2">
    <property type="interactions" value="20"/>
</dbReference>
<keyword evidence="5" id="KW-1185">Reference proteome</keyword>
<dbReference type="PANTHER" id="PTHR11953:SF0">
    <property type="entry name" value="EXOSOME COMPLEX COMPONENT RRP41"/>
    <property type="match status" value="1"/>
</dbReference>
<dbReference type="VEuPathDB" id="CryptoDB:Vbra_6137"/>
<reference evidence="4 5" key="1">
    <citation type="submission" date="2014-11" db="EMBL/GenBank/DDBJ databases">
        <authorList>
            <person name="Zhu J."/>
            <person name="Qi W."/>
            <person name="Song R."/>
        </authorList>
    </citation>
    <scope>NUCLEOTIDE SEQUENCE [LARGE SCALE GENOMIC DNA]</scope>
</reference>
<evidence type="ECO:0000256" key="1">
    <source>
        <dbReference type="ARBA" id="ARBA00006678"/>
    </source>
</evidence>
<evidence type="ECO:0000259" key="3">
    <source>
        <dbReference type="Pfam" id="PF01138"/>
    </source>
</evidence>
<dbReference type="InterPro" id="IPR036345">
    <property type="entry name" value="ExoRNase_PH_dom2_sf"/>
</dbReference>
<feature type="region of interest" description="Disordered" evidence="2">
    <location>
        <begin position="1"/>
        <end position="32"/>
    </location>
</feature>
<dbReference type="InterPro" id="IPR020568">
    <property type="entry name" value="Ribosomal_Su5_D2-typ_SF"/>
</dbReference>
<dbReference type="InParanoid" id="A0A0G4G1E2"/>
<dbReference type="SUPFAM" id="SSF54211">
    <property type="entry name" value="Ribosomal protein S5 domain 2-like"/>
    <property type="match status" value="1"/>
</dbReference>
<dbReference type="GO" id="GO:0071028">
    <property type="term" value="P:nuclear mRNA surveillance"/>
    <property type="evidence" value="ECO:0007669"/>
    <property type="project" value="TreeGrafter"/>
</dbReference>
<protein>
    <recommendedName>
        <fullName evidence="3">Exoribonuclease phosphorolytic domain-containing protein</fullName>
    </recommendedName>
</protein>
<dbReference type="GO" id="GO:0005730">
    <property type="term" value="C:nucleolus"/>
    <property type="evidence" value="ECO:0007669"/>
    <property type="project" value="TreeGrafter"/>
</dbReference>
<feature type="compositionally biased region" description="Pro residues" evidence="2">
    <location>
        <begin position="8"/>
        <end position="17"/>
    </location>
</feature>
<evidence type="ECO:0000313" key="4">
    <source>
        <dbReference type="EMBL" id="CEM21890.1"/>
    </source>
</evidence>
<comment type="similarity">
    <text evidence="1">Belongs to the RNase PH family.</text>
</comment>
<dbReference type="Proteomes" id="UP000041254">
    <property type="component" value="Unassembled WGS sequence"/>
</dbReference>
<dbReference type="SUPFAM" id="SSF55666">
    <property type="entry name" value="Ribonuclease PH domain 2-like"/>
    <property type="match status" value="1"/>
</dbReference>
<dbReference type="GO" id="GO:0000177">
    <property type="term" value="C:cytoplasmic exosome (RNase complex)"/>
    <property type="evidence" value="ECO:0007669"/>
    <property type="project" value="TreeGrafter"/>
</dbReference>
<dbReference type="Pfam" id="PF01138">
    <property type="entry name" value="RNase_PH"/>
    <property type="match status" value="1"/>
</dbReference>
<dbReference type="OMA" id="TVCFFHG"/>
<dbReference type="GO" id="GO:0034475">
    <property type="term" value="P:U4 snRNA 3'-end processing"/>
    <property type="evidence" value="ECO:0007669"/>
    <property type="project" value="TreeGrafter"/>
</dbReference>
<dbReference type="GO" id="GO:0000176">
    <property type="term" value="C:nuclear exosome (RNase complex)"/>
    <property type="evidence" value="ECO:0007669"/>
    <property type="project" value="TreeGrafter"/>
</dbReference>
<feature type="domain" description="Exoribonuclease phosphorolytic" evidence="3">
    <location>
        <begin position="35"/>
        <end position="159"/>
    </location>
</feature>
<dbReference type="PANTHER" id="PTHR11953">
    <property type="entry name" value="EXOSOME COMPLEX COMPONENT"/>
    <property type="match status" value="1"/>
</dbReference>
<dbReference type="GO" id="GO:0016075">
    <property type="term" value="P:rRNA catabolic process"/>
    <property type="evidence" value="ECO:0007669"/>
    <property type="project" value="TreeGrafter"/>
</dbReference>
<dbReference type="STRING" id="1169540.A0A0G4G1E2"/>
<dbReference type="EMBL" id="CDMY01000544">
    <property type="protein sequence ID" value="CEM21890.1"/>
    <property type="molecule type" value="Genomic_DNA"/>
</dbReference>